<dbReference type="Gene3D" id="1.20.120.1630">
    <property type="match status" value="1"/>
</dbReference>
<evidence type="ECO:0000313" key="1">
    <source>
        <dbReference type="EMBL" id="KAF2404556.1"/>
    </source>
</evidence>
<dbReference type="Proteomes" id="UP000799640">
    <property type="component" value="Unassembled WGS sequence"/>
</dbReference>
<dbReference type="PANTHER" id="PTHR32251">
    <property type="entry name" value="3-OXO-5-ALPHA-STEROID 4-DEHYDROGENASE"/>
    <property type="match status" value="1"/>
</dbReference>
<dbReference type="PROSITE" id="PS50244">
    <property type="entry name" value="S5A_REDUCTASE"/>
    <property type="match status" value="1"/>
</dbReference>
<gene>
    <name evidence="1" type="ORF">EJ06DRAFT_503841</name>
</gene>
<keyword evidence="2" id="KW-1185">Reference proteome</keyword>
<dbReference type="PANTHER" id="PTHR32251:SF15">
    <property type="entry name" value="3-OXO-5-ALPHA-STEROID 4-DEHYDROGENASE (DUF1295)"/>
    <property type="match status" value="1"/>
</dbReference>
<name>A0A6G1I8W3_9PEZI</name>
<dbReference type="OrthoDB" id="67965at2759"/>
<accession>A0A6G1I8W3</accession>
<dbReference type="InterPro" id="IPR010721">
    <property type="entry name" value="UstE-like"/>
</dbReference>
<reference evidence="1" key="1">
    <citation type="journal article" date="2020" name="Stud. Mycol.">
        <title>101 Dothideomycetes genomes: a test case for predicting lifestyles and emergence of pathogens.</title>
        <authorList>
            <person name="Haridas S."/>
            <person name="Albert R."/>
            <person name="Binder M."/>
            <person name="Bloem J."/>
            <person name="Labutti K."/>
            <person name="Salamov A."/>
            <person name="Andreopoulos B."/>
            <person name="Baker S."/>
            <person name="Barry K."/>
            <person name="Bills G."/>
            <person name="Bluhm B."/>
            <person name="Cannon C."/>
            <person name="Castanera R."/>
            <person name="Culley D."/>
            <person name="Daum C."/>
            <person name="Ezra D."/>
            <person name="Gonzalez J."/>
            <person name="Henrissat B."/>
            <person name="Kuo A."/>
            <person name="Liang C."/>
            <person name="Lipzen A."/>
            <person name="Lutzoni F."/>
            <person name="Magnuson J."/>
            <person name="Mondo S."/>
            <person name="Nolan M."/>
            <person name="Ohm R."/>
            <person name="Pangilinan J."/>
            <person name="Park H.-J."/>
            <person name="Ramirez L."/>
            <person name="Alfaro M."/>
            <person name="Sun H."/>
            <person name="Tritt A."/>
            <person name="Yoshinaga Y."/>
            <person name="Zwiers L.-H."/>
            <person name="Turgeon B."/>
            <person name="Goodwin S."/>
            <person name="Spatafora J."/>
            <person name="Crous P."/>
            <person name="Grigoriev I."/>
        </authorList>
    </citation>
    <scope>NUCLEOTIDE SEQUENCE</scope>
    <source>
        <strain evidence="1">CBS 262.69</strain>
    </source>
</reference>
<evidence type="ECO:0000313" key="2">
    <source>
        <dbReference type="Proteomes" id="UP000799640"/>
    </source>
</evidence>
<sequence>MSLSELLDAATPGAIKRFAPHEHPHLHASLNKSAPIPLDAGDVGLLKSTLLPSFGIQSGLSLITYIAARASDRVELKDWLWPAGQVVDVWWSAVGHRMAKNGMPFTRALGTLTWNERLLLGGHTLWGTRLFYREVSRSIRRGKEDHHYGLLKQEDKFWNHAFLRVFLPEAIFRTLATVPLTLALRLGATDAVPVNPEYARLIQGVGISLFCVGFVMEVLADFQLEHHDKKASLKRDGVWSIVRHPNYLGDALMHLSFSTLLYSSGQLHPFAVVGPLANYVFLRYVSGDKRNYLHQGRNYKTRNTAKFVQLEKRRDHKNSFWPGLYALGNPWTWVMVAVGGAGVVAERMAREYFTS</sequence>
<dbReference type="Pfam" id="PF06966">
    <property type="entry name" value="DUF1295"/>
    <property type="match status" value="1"/>
</dbReference>
<protein>
    <submittedName>
        <fullName evidence="1">DUF1295 domain protein</fullName>
    </submittedName>
</protein>
<dbReference type="AlphaFoldDB" id="A0A6G1I8W3"/>
<dbReference type="EMBL" id="ML996688">
    <property type="protein sequence ID" value="KAF2404556.1"/>
    <property type="molecule type" value="Genomic_DNA"/>
</dbReference>
<organism evidence="1 2">
    <name type="scientific">Trichodelitschia bisporula</name>
    <dbReference type="NCBI Taxonomy" id="703511"/>
    <lineage>
        <taxon>Eukaryota</taxon>
        <taxon>Fungi</taxon>
        <taxon>Dikarya</taxon>
        <taxon>Ascomycota</taxon>
        <taxon>Pezizomycotina</taxon>
        <taxon>Dothideomycetes</taxon>
        <taxon>Dothideomycetes incertae sedis</taxon>
        <taxon>Phaeotrichales</taxon>
        <taxon>Phaeotrichaceae</taxon>
        <taxon>Trichodelitschia</taxon>
    </lineage>
</organism>
<proteinExistence type="predicted"/>
<dbReference type="GO" id="GO:0016020">
    <property type="term" value="C:membrane"/>
    <property type="evidence" value="ECO:0007669"/>
    <property type="project" value="TreeGrafter"/>
</dbReference>